<dbReference type="InterPro" id="IPR022398">
    <property type="entry name" value="Peptidase_S8_His-AS"/>
</dbReference>
<feature type="active site" description="Charge relay system" evidence="10">
    <location>
        <position position="104"/>
    </location>
</feature>
<dbReference type="InterPro" id="IPR036852">
    <property type="entry name" value="Peptidase_S8/S53_dom_sf"/>
</dbReference>
<reference evidence="14 15" key="1">
    <citation type="submission" date="2019-06" db="EMBL/GenBank/DDBJ databases">
        <title>Sequencing the genomes of 1000 actinobacteria strains.</title>
        <authorList>
            <person name="Klenk H.-P."/>
        </authorList>
    </citation>
    <scope>NUCLEOTIDE SEQUENCE [LARGE SCALE GENOMIC DNA]</scope>
    <source>
        <strain evidence="14 15">DSM 45928</strain>
    </source>
</reference>
<feature type="active site" description="Charge relay system" evidence="10">
    <location>
        <position position="265"/>
    </location>
</feature>
<dbReference type="InterPro" id="IPR023828">
    <property type="entry name" value="Peptidase_S8_Ser-AS"/>
</dbReference>
<dbReference type="InParanoid" id="A0A543AUQ6"/>
<dbReference type="Proteomes" id="UP000317043">
    <property type="component" value="Unassembled WGS sequence"/>
</dbReference>
<keyword evidence="5 12" id="KW-0812">Transmembrane</keyword>
<keyword evidence="8 12" id="KW-1133">Transmembrane helix</keyword>
<dbReference type="NCBIfam" id="TIGR03921">
    <property type="entry name" value="T7SS_mycosin"/>
    <property type="match status" value="1"/>
</dbReference>
<evidence type="ECO:0000256" key="5">
    <source>
        <dbReference type="ARBA" id="ARBA00022692"/>
    </source>
</evidence>
<proteinExistence type="inferred from homology"/>
<dbReference type="InterPro" id="IPR050131">
    <property type="entry name" value="Peptidase_S8_subtilisin-like"/>
</dbReference>
<dbReference type="GO" id="GO:0004252">
    <property type="term" value="F:serine-type endopeptidase activity"/>
    <property type="evidence" value="ECO:0007669"/>
    <property type="project" value="UniProtKB-UniRule"/>
</dbReference>
<evidence type="ECO:0000256" key="12">
    <source>
        <dbReference type="SAM" id="Phobius"/>
    </source>
</evidence>
<evidence type="ECO:0000256" key="11">
    <source>
        <dbReference type="RuleBase" id="RU003355"/>
    </source>
</evidence>
<dbReference type="Pfam" id="PF00082">
    <property type="entry name" value="Peptidase_S8"/>
    <property type="match status" value="1"/>
</dbReference>
<dbReference type="AlphaFoldDB" id="A0A543AUQ6"/>
<dbReference type="InterPro" id="IPR023827">
    <property type="entry name" value="Peptidase_S8_Asp-AS"/>
</dbReference>
<dbReference type="InterPro" id="IPR015500">
    <property type="entry name" value="Peptidase_S8_subtilisin-rel"/>
</dbReference>
<dbReference type="InterPro" id="IPR023834">
    <property type="entry name" value="T7SS_pept_S8A_mycosin"/>
</dbReference>
<evidence type="ECO:0000256" key="6">
    <source>
        <dbReference type="ARBA" id="ARBA00022801"/>
    </source>
</evidence>
<dbReference type="Gene3D" id="3.40.50.200">
    <property type="entry name" value="Peptidase S8/S53 domain"/>
    <property type="match status" value="1"/>
</dbReference>
<dbReference type="GO" id="GO:0006508">
    <property type="term" value="P:proteolysis"/>
    <property type="evidence" value="ECO:0007669"/>
    <property type="project" value="UniProtKB-KW"/>
</dbReference>
<keyword evidence="15" id="KW-1185">Reference proteome</keyword>
<evidence type="ECO:0000313" key="15">
    <source>
        <dbReference type="Proteomes" id="UP000317043"/>
    </source>
</evidence>
<dbReference type="RefSeq" id="WP_142037527.1">
    <property type="nucleotide sequence ID" value="NZ_JBHTGS010000001.1"/>
</dbReference>
<comment type="subcellular location">
    <subcellularLocation>
        <location evidence="1">Cell membrane</location>
        <topology evidence="1">Single-pass membrane protein</topology>
    </subcellularLocation>
</comment>
<dbReference type="PROSITE" id="PS51892">
    <property type="entry name" value="SUBTILASE"/>
    <property type="match status" value="1"/>
</dbReference>
<evidence type="ECO:0000256" key="4">
    <source>
        <dbReference type="ARBA" id="ARBA00022670"/>
    </source>
</evidence>
<sequence>MGWRRLARLFAVIVIAFTVVVVIPGAGQAADCDPEFREEPMPQKPWPLERLRPERLWPLTTGEGVTVAVIDSGVGNHPILDDRVVAAYDLTKDQIGARCDMASHGTLVAGIIAGKADGSSPFYGMAPDVEILSYRVIESIEGSSSRDSVVPVVEAINHAVDSGADVINLSLTAIHTAALENAIERAHDEGVVVVAAAGNSGATGNREYPAAYDDVIAVAGIGPDGGHVESSSVRDYVDIAAPGTEIDGPAPSGGGFGRREEGGTSFAAPYVSATAALLKAYDPDLTPDEITHRLLITADHPPDGWNSVVGHGELNPYRALTTVLSEVETQFLAPPMAPVPPDDPGKAMRDQAFVFTICAVGLVILFLCAKVIVPRGRSRGWQCG</sequence>
<feature type="transmembrane region" description="Helical" evidence="12">
    <location>
        <begin position="352"/>
        <end position="373"/>
    </location>
</feature>
<dbReference type="PROSITE" id="PS00137">
    <property type="entry name" value="SUBTILASE_HIS"/>
    <property type="match status" value="1"/>
</dbReference>
<keyword evidence="3" id="KW-1003">Cell membrane</keyword>
<protein>
    <submittedName>
        <fullName evidence="14">Type VII secretion-associated serine protease mycosin</fullName>
    </submittedName>
</protein>
<keyword evidence="4 10" id="KW-0645">Protease</keyword>
<evidence type="ECO:0000256" key="1">
    <source>
        <dbReference type="ARBA" id="ARBA00004162"/>
    </source>
</evidence>
<evidence type="ECO:0000313" key="14">
    <source>
        <dbReference type="EMBL" id="TQL76310.1"/>
    </source>
</evidence>
<name>A0A543AUQ6_9ACTN</name>
<evidence type="ECO:0000256" key="2">
    <source>
        <dbReference type="ARBA" id="ARBA00011073"/>
    </source>
</evidence>
<evidence type="ECO:0000256" key="8">
    <source>
        <dbReference type="ARBA" id="ARBA00022989"/>
    </source>
</evidence>
<dbReference type="OrthoDB" id="9798386at2"/>
<dbReference type="PROSITE" id="PS00138">
    <property type="entry name" value="SUBTILASE_SER"/>
    <property type="match status" value="1"/>
</dbReference>
<dbReference type="InterPro" id="IPR000209">
    <property type="entry name" value="Peptidase_S8/S53_dom"/>
</dbReference>
<dbReference type="PROSITE" id="PS00136">
    <property type="entry name" value="SUBTILASE_ASP"/>
    <property type="match status" value="1"/>
</dbReference>
<dbReference type="GO" id="GO:0005886">
    <property type="term" value="C:plasma membrane"/>
    <property type="evidence" value="ECO:0007669"/>
    <property type="project" value="UniProtKB-SubCell"/>
</dbReference>
<feature type="domain" description="Peptidase S8/S53" evidence="13">
    <location>
        <begin position="62"/>
        <end position="312"/>
    </location>
</feature>
<evidence type="ECO:0000259" key="13">
    <source>
        <dbReference type="Pfam" id="PF00082"/>
    </source>
</evidence>
<evidence type="ECO:0000256" key="9">
    <source>
        <dbReference type="ARBA" id="ARBA00023136"/>
    </source>
</evidence>
<evidence type="ECO:0000256" key="10">
    <source>
        <dbReference type="PROSITE-ProRule" id="PRU01240"/>
    </source>
</evidence>
<keyword evidence="7 10" id="KW-0720">Serine protease</keyword>
<comment type="caution">
    <text evidence="14">The sequence shown here is derived from an EMBL/GenBank/DDBJ whole genome shotgun (WGS) entry which is preliminary data.</text>
</comment>
<dbReference type="SUPFAM" id="SSF52743">
    <property type="entry name" value="Subtilisin-like"/>
    <property type="match status" value="1"/>
</dbReference>
<dbReference type="EMBL" id="VFOW01000001">
    <property type="protein sequence ID" value="TQL76310.1"/>
    <property type="molecule type" value="Genomic_DNA"/>
</dbReference>
<feature type="active site" description="Charge relay system" evidence="10">
    <location>
        <position position="71"/>
    </location>
</feature>
<evidence type="ECO:0000256" key="3">
    <source>
        <dbReference type="ARBA" id="ARBA00022475"/>
    </source>
</evidence>
<keyword evidence="9 12" id="KW-0472">Membrane</keyword>
<gene>
    <name evidence="14" type="ORF">FB566_1835</name>
</gene>
<dbReference type="FunCoup" id="A0A543AUQ6">
    <property type="interactions" value="27"/>
</dbReference>
<dbReference type="PANTHER" id="PTHR43806">
    <property type="entry name" value="PEPTIDASE S8"/>
    <property type="match status" value="1"/>
</dbReference>
<organism evidence="14 15">
    <name type="scientific">Stackebrandtia endophytica</name>
    <dbReference type="NCBI Taxonomy" id="1496996"/>
    <lineage>
        <taxon>Bacteria</taxon>
        <taxon>Bacillati</taxon>
        <taxon>Actinomycetota</taxon>
        <taxon>Actinomycetes</taxon>
        <taxon>Glycomycetales</taxon>
        <taxon>Glycomycetaceae</taxon>
        <taxon>Stackebrandtia</taxon>
    </lineage>
</organism>
<dbReference type="PANTHER" id="PTHR43806:SF11">
    <property type="entry name" value="CEREVISIN-RELATED"/>
    <property type="match status" value="1"/>
</dbReference>
<accession>A0A543AUQ6</accession>
<dbReference type="PRINTS" id="PR00723">
    <property type="entry name" value="SUBTILISIN"/>
</dbReference>
<comment type="similarity">
    <text evidence="2 10 11">Belongs to the peptidase S8 family.</text>
</comment>
<keyword evidence="6 10" id="KW-0378">Hydrolase</keyword>
<evidence type="ECO:0000256" key="7">
    <source>
        <dbReference type="ARBA" id="ARBA00022825"/>
    </source>
</evidence>